<keyword evidence="5" id="KW-1185">Reference proteome</keyword>
<dbReference type="InterPro" id="IPR052916">
    <property type="entry name" value="Type-I_RE_MTase_Subunit"/>
</dbReference>
<feature type="region of interest" description="Disordered" evidence="2">
    <location>
        <begin position="1"/>
        <end position="22"/>
    </location>
</feature>
<gene>
    <name evidence="4" type="ordered locus">NOCYR_1783</name>
</gene>
<keyword evidence="4" id="KW-0489">Methyltransferase</keyword>
<dbReference type="STRING" id="1127134.NOCYR_1783"/>
<dbReference type="CDD" id="cd02440">
    <property type="entry name" value="AdoMet_MTases"/>
    <property type="match status" value="1"/>
</dbReference>
<dbReference type="InterPro" id="IPR036388">
    <property type="entry name" value="WH-like_DNA-bd_sf"/>
</dbReference>
<dbReference type="GO" id="GO:0009307">
    <property type="term" value="P:DNA restriction-modification system"/>
    <property type="evidence" value="ECO:0007669"/>
    <property type="project" value="UniProtKB-KW"/>
</dbReference>
<dbReference type="eggNOG" id="COG0732">
    <property type="taxonomic scope" value="Bacteria"/>
</dbReference>
<evidence type="ECO:0000313" key="4">
    <source>
        <dbReference type="EMBL" id="CCF62569.1"/>
    </source>
</evidence>
<dbReference type="Gene3D" id="3.40.50.150">
    <property type="entry name" value="Vaccinia Virus protein VP39"/>
    <property type="match status" value="1"/>
</dbReference>
<sequence length="682" mass="72682">MIFAHSAAKVSGGDHRGGGMSEVSAAEVSRLAGVTRATVSNWRRRHDDFPPAVAGTDSRPLFDLQQVRSWLLDHGFTVPDSPATDLRTLVRSQEPRLIAQVMTELRKSADGWSVGGANRRSSSFAAEVVDAVARTAERDGARTAIDTLAERAMESSPMTGVYTTPPEIAALMAALSKTSTGPELRSCFDPACGSGSLLLAAAEAGATELHGQDLSKIQVDRTRLMIEADTDLDADVRQGDSLIADAFAGRQFDAVLCNPPYGQRDWGSGELALDPRWDYGLPPRGEPELAWVQHALAHLHPGAGAVLLLPPAVSTRPSGRKIRANLVRTGALRAVIGLAPGAAQPWHIGLQIWVLRRPQPDSEVPDAVLFMDTATSSTSTSTDDQAEWGGVTADVVPVWRAFDMGDYDRAEISGVAAVVRLVDVLDEIVDLTPARYVRSSMDAEVVSKQVEQAVNSLATAATELTSLTSELTGSSGRAGSAWRSVTVADLVSHGQLEWIRARPEAADRAVPTDVRPVLTAPDVATGNPASATTASVRPAEIIEIRPGDVLIPAVRSDRRAGRTARVAGTEDAGVVLGPHVHALRLDTDVLDPWFVAGFLTGAENVSATRTSTIRFDPSRLRLPVLSMPDQQRYGVAFRQLFRLRTAASRACTAAEHVAELMTTGFTAGAIVPGSDERGTVRR</sequence>
<evidence type="ECO:0000313" key="5">
    <source>
        <dbReference type="Proteomes" id="UP000008190"/>
    </source>
</evidence>
<dbReference type="PROSITE" id="PS00092">
    <property type="entry name" value="N6_MTASE"/>
    <property type="match status" value="1"/>
</dbReference>
<feature type="domain" description="DNA methylase adenine-specific" evidence="3">
    <location>
        <begin position="149"/>
        <end position="440"/>
    </location>
</feature>
<dbReference type="SUPFAM" id="SSF53335">
    <property type="entry name" value="S-adenosyl-L-methionine-dependent methyltransferases"/>
    <property type="match status" value="1"/>
</dbReference>
<evidence type="ECO:0000256" key="1">
    <source>
        <dbReference type="ARBA" id="ARBA00022747"/>
    </source>
</evidence>
<organism evidence="4 5">
    <name type="scientific">Nocardia cyriacigeorgica (strain GUH-2)</name>
    <dbReference type="NCBI Taxonomy" id="1127134"/>
    <lineage>
        <taxon>Bacteria</taxon>
        <taxon>Bacillati</taxon>
        <taxon>Actinomycetota</taxon>
        <taxon>Actinomycetes</taxon>
        <taxon>Mycobacteriales</taxon>
        <taxon>Nocardiaceae</taxon>
        <taxon>Nocardia</taxon>
    </lineage>
</organism>
<reference evidence="4 5" key="1">
    <citation type="journal article" date="2012" name="J. Bacteriol.">
        <title>Genome sequence of the human- and animal-pathogenic strain Nocardia cyriacigeorgica GUH-2.</title>
        <authorList>
            <person name="Zoropogui A."/>
            <person name="Pujic P."/>
            <person name="Normand P."/>
            <person name="Barbe V."/>
            <person name="Beaman B."/>
            <person name="Beaman L."/>
            <person name="Boiron P."/>
            <person name="Colinon C."/>
            <person name="Deredjian A."/>
            <person name="Graindorge A."/>
            <person name="Mangenot S."/>
            <person name="Nazaret S."/>
            <person name="Neto M."/>
            <person name="Petit S."/>
            <person name="Roche D."/>
            <person name="Vallenet D."/>
            <person name="Rodriguez-Nava V."/>
            <person name="Richard Y."/>
            <person name="Cournoyer B."/>
            <person name="Blaha D."/>
        </authorList>
    </citation>
    <scope>NUCLEOTIDE SEQUENCE [LARGE SCALE GENOMIC DNA]</scope>
    <source>
        <strain evidence="4 5">GUH-2</strain>
    </source>
</reference>
<dbReference type="PANTHER" id="PTHR42998:SF1">
    <property type="entry name" value="TYPE I RESTRICTION ENZYME HINDI METHYLASE SUBUNIT"/>
    <property type="match status" value="1"/>
</dbReference>
<evidence type="ECO:0000259" key="3">
    <source>
        <dbReference type="Pfam" id="PF02384"/>
    </source>
</evidence>
<dbReference type="InterPro" id="IPR029063">
    <property type="entry name" value="SAM-dependent_MTases_sf"/>
</dbReference>
<evidence type="ECO:0000256" key="2">
    <source>
        <dbReference type="SAM" id="MobiDB-lite"/>
    </source>
</evidence>
<protein>
    <submittedName>
        <fullName evidence="4">Putative type II restriction-modification system DNA adenine-specific methylase</fullName>
    </submittedName>
</protein>
<dbReference type="GO" id="GO:0032259">
    <property type="term" value="P:methylation"/>
    <property type="evidence" value="ECO:0007669"/>
    <property type="project" value="UniProtKB-KW"/>
</dbReference>
<dbReference type="AlphaFoldDB" id="H6RC33"/>
<dbReference type="PANTHER" id="PTHR42998">
    <property type="entry name" value="TYPE I RESTRICTION ENZYME HINDVIIP M PROTEIN-RELATED"/>
    <property type="match status" value="1"/>
</dbReference>
<proteinExistence type="predicted"/>
<dbReference type="PRINTS" id="PR00507">
    <property type="entry name" value="N12N6MTFRASE"/>
</dbReference>
<dbReference type="GO" id="GO:0008170">
    <property type="term" value="F:N-methyltransferase activity"/>
    <property type="evidence" value="ECO:0007669"/>
    <property type="project" value="InterPro"/>
</dbReference>
<keyword evidence="1" id="KW-0680">Restriction system</keyword>
<accession>H6RC33</accession>
<dbReference type="InterPro" id="IPR003356">
    <property type="entry name" value="DNA_methylase_A-5"/>
</dbReference>
<keyword evidence="4" id="KW-0808">Transferase</keyword>
<dbReference type="GO" id="GO:0003677">
    <property type="term" value="F:DNA binding"/>
    <property type="evidence" value="ECO:0007669"/>
    <property type="project" value="InterPro"/>
</dbReference>
<dbReference type="EMBL" id="FO082843">
    <property type="protein sequence ID" value="CCF62569.1"/>
    <property type="molecule type" value="Genomic_DNA"/>
</dbReference>
<dbReference type="HOGENOM" id="CLU_022127_0_0_11"/>
<dbReference type="InterPro" id="IPR002052">
    <property type="entry name" value="DNA_methylase_N6_adenine_CS"/>
</dbReference>
<dbReference type="Proteomes" id="UP000008190">
    <property type="component" value="Chromosome"/>
</dbReference>
<dbReference type="Pfam" id="PF02384">
    <property type="entry name" value="N6_Mtase"/>
    <property type="match status" value="1"/>
</dbReference>
<name>H6RC33_NOCCG</name>
<dbReference type="Gene3D" id="1.10.10.10">
    <property type="entry name" value="Winged helix-like DNA-binding domain superfamily/Winged helix DNA-binding domain"/>
    <property type="match status" value="1"/>
</dbReference>
<dbReference type="eggNOG" id="COG0286">
    <property type="taxonomic scope" value="Bacteria"/>
</dbReference>
<dbReference type="KEGG" id="ncy:NOCYR_1783"/>
<dbReference type="REBASE" id="46171">
    <property type="entry name" value="M.NcyGUH2ORF1783P"/>
</dbReference>